<keyword evidence="2" id="KW-0472">Membrane</keyword>
<evidence type="ECO:0000256" key="2">
    <source>
        <dbReference type="SAM" id="Phobius"/>
    </source>
</evidence>
<evidence type="ECO:0000256" key="1">
    <source>
        <dbReference type="SAM" id="MobiDB-lite"/>
    </source>
</evidence>
<dbReference type="Proteomes" id="UP000007938">
    <property type="component" value="Chromosome"/>
</dbReference>
<dbReference type="OrthoDB" id="8812512at2"/>
<evidence type="ECO:0000313" key="4">
    <source>
        <dbReference type="Proteomes" id="UP000007938"/>
    </source>
</evidence>
<keyword evidence="2" id="KW-1133">Transmembrane helix</keyword>
<reference evidence="3 4" key="2">
    <citation type="submission" date="2011-04" db="EMBL/GenBank/DDBJ databases">
        <title>Complete sequence of chromosome of Alicycliphilus denitrificans K601.</title>
        <authorList>
            <consortium name="US DOE Joint Genome Institute"/>
            <person name="Lucas S."/>
            <person name="Han J."/>
            <person name="Lapidus A."/>
            <person name="Cheng J.-F."/>
            <person name="Goodwin L."/>
            <person name="Pitluck S."/>
            <person name="Peters L."/>
            <person name="Zeytun A."/>
            <person name="Detter J.C."/>
            <person name="Han C."/>
            <person name="Tapia R."/>
            <person name="Land M."/>
            <person name="Hauser L."/>
            <person name="Kyrpides N."/>
            <person name="Ivanova N."/>
            <person name="Mikhailova N."/>
            <person name="Pagani I."/>
            <person name="Oosterkamp M."/>
            <person name="Pieper D."/>
            <person name="van Berkel W."/>
            <person name="Langenhoff A."/>
            <person name="Smidt H."/>
            <person name="Stams A."/>
            <person name="Woyke T."/>
        </authorList>
    </citation>
    <scope>NUCLEOTIDE SEQUENCE [LARGE SCALE GENOMIC DNA]</scope>
    <source>
        <strain evidence="4">DSM 14773 / CIP 107495 / K601</strain>
    </source>
</reference>
<dbReference type="AlphaFoldDB" id="F4G9W7"/>
<sequence>MRDLVVRKAIFLFFLLLGVGFGYLSARHDDWGLRVGMMVMGALFGGAIGGGLSQIGKHRHKLRPVPTEEELNPIPGMGTSSRDLAANYWRDEGHPQFMKPPHPEYGNRMLDADKNL</sequence>
<feature type="transmembrane region" description="Helical" evidence="2">
    <location>
        <begin position="9"/>
        <end position="26"/>
    </location>
</feature>
<proteinExistence type="predicted"/>
<organism evidence="3 4">
    <name type="scientific">Alicycliphilus denitrificans (strain DSM 14773 / CIP 107495 / K601)</name>
    <dbReference type="NCBI Taxonomy" id="596154"/>
    <lineage>
        <taxon>Bacteria</taxon>
        <taxon>Pseudomonadati</taxon>
        <taxon>Pseudomonadota</taxon>
        <taxon>Betaproteobacteria</taxon>
        <taxon>Burkholderiales</taxon>
        <taxon>Comamonadaceae</taxon>
        <taxon>Alicycliphilus</taxon>
    </lineage>
</organism>
<gene>
    <name evidence="3" type="ordered locus">Alide2_3359</name>
</gene>
<reference evidence="3 4" key="1">
    <citation type="journal article" date="2011" name="J. Bacteriol.">
        <title>Genome Sequences of Alicycliphilus denitrificans Strains BC and K601T.</title>
        <authorList>
            <person name="Oosterkamp M.J."/>
            <person name="Veuskens T."/>
            <person name="Plugge C.M."/>
            <person name="Langenhoff A.A."/>
            <person name="Gerritse J."/>
            <person name="van Berkel W.J."/>
            <person name="Pieper D.H."/>
            <person name="Junca H."/>
            <person name="Goodwin L.A."/>
            <person name="Daligault H.E."/>
            <person name="Bruce D.C."/>
            <person name="Detter J.C."/>
            <person name="Tapia R."/>
            <person name="Han C.S."/>
            <person name="Land M.L."/>
            <person name="Hauser L.J."/>
            <person name="Smidt H."/>
            <person name="Stams A.J."/>
        </authorList>
    </citation>
    <scope>NUCLEOTIDE SEQUENCE [LARGE SCALE GENOMIC DNA]</scope>
    <source>
        <strain evidence="4">DSM 14773 / CIP 107495 / K601</strain>
    </source>
</reference>
<dbReference type="EMBL" id="CP002657">
    <property type="protein sequence ID" value="AEB85699.1"/>
    <property type="molecule type" value="Genomic_DNA"/>
</dbReference>
<keyword evidence="4" id="KW-1185">Reference proteome</keyword>
<name>F4G9W7_ALIDK</name>
<dbReference type="HOGENOM" id="CLU_2205727_0_0_4"/>
<protein>
    <submittedName>
        <fullName evidence="3">Uncharacterized protein</fullName>
    </submittedName>
</protein>
<accession>F4G9W7</accession>
<feature type="region of interest" description="Disordered" evidence="1">
    <location>
        <begin position="95"/>
        <end position="116"/>
    </location>
</feature>
<dbReference type="KEGG" id="adk:Alide2_3359"/>
<dbReference type="eggNOG" id="ENOG503341E">
    <property type="taxonomic scope" value="Bacteria"/>
</dbReference>
<dbReference type="RefSeq" id="WP_013722676.1">
    <property type="nucleotide sequence ID" value="NC_015422.1"/>
</dbReference>
<keyword evidence="2" id="KW-0812">Transmembrane</keyword>
<feature type="transmembrane region" description="Helical" evidence="2">
    <location>
        <begin position="32"/>
        <end position="53"/>
    </location>
</feature>
<evidence type="ECO:0000313" key="3">
    <source>
        <dbReference type="EMBL" id="AEB85699.1"/>
    </source>
</evidence>